<accession>A0A7Y9NR63</accession>
<dbReference type="AlphaFoldDB" id="A0A7Y9NR63"/>
<gene>
    <name evidence="1" type="ORF">HDF12_003789</name>
</gene>
<name>A0A7Y9NR63_9BACT</name>
<protein>
    <submittedName>
        <fullName evidence="1">Uncharacterized protein</fullName>
    </submittedName>
</protein>
<sequence>MAPPNPELVLKLANDLVVAQKHLESLQAQWEALFSNSPTPSIRKPMGGIASRVLLEINQNPSYAFNVDNLHKIFGPDVDRKPIESALFNLHKANKIVRVTRGSYSSIKSNVEPQQEDMEDIFK</sequence>
<organism evidence="1 2">
    <name type="scientific">Tunturiibacter lichenicola</name>
    <dbReference type="NCBI Taxonomy" id="2051959"/>
    <lineage>
        <taxon>Bacteria</taxon>
        <taxon>Pseudomonadati</taxon>
        <taxon>Acidobacteriota</taxon>
        <taxon>Terriglobia</taxon>
        <taxon>Terriglobales</taxon>
        <taxon>Acidobacteriaceae</taxon>
        <taxon>Tunturiibacter</taxon>
    </lineage>
</organism>
<dbReference type="EMBL" id="JACCCV010000002">
    <property type="protein sequence ID" value="NYF53390.1"/>
    <property type="molecule type" value="Genomic_DNA"/>
</dbReference>
<evidence type="ECO:0000313" key="2">
    <source>
        <dbReference type="Proteomes" id="UP000534186"/>
    </source>
</evidence>
<proteinExistence type="predicted"/>
<reference evidence="1 2" key="1">
    <citation type="submission" date="2020-07" db="EMBL/GenBank/DDBJ databases">
        <title>Genomic Encyclopedia of Type Strains, Phase IV (KMG-V): Genome sequencing to study the core and pangenomes of soil and plant-associated prokaryotes.</title>
        <authorList>
            <person name="Whitman W."/>
        </authorList>
    </citation>
    <scope>NUCLEOTIDE SEQUENCE [LARGE SCALE GENOMIC DNA]</scope>
    <source>
        <strain evidence="1 2">M8UP30</strain>
    </source>
</reference>
<comment type="caution">
    <text evidence="1">The sequence shown here is derived from an EMBL/GenBank/DDBJ whole genome shotgun (WGS) entry which is preliminary data.</text>
</comment>
<dbReference type="Proteomes" id="UP000534186">
    <property type="component" value="Unassembled WGS sequence"/>
</dbReference>
<evidence type="ECO:0000313" key="1">
    <source>
        <dbReference type="EMBL" id="NYF53390.1"/>
    </source>
</evidence>